<dbReference type="Proteomes" id="UP000299102">
    <property type="component" value="Unassembled WGS sequence"/>
</dbReference>
<comment type="caution">
    <text evidence="1">The sequence shown here is derived from an EMBL/GenBank/DDBJ whole genome shotgun (WGS) entry which is preliminary data.</text>
</comment>
<name>A0A4C1VFU9_EUMVA</name>
<dbReference type="AlphaFoldDB" id="A0A4C1VFU9"/>
<accession>A0A4C1VFU9</accession>
<proteinExistence type="predicted"/>
<evidence type="ECO:0000313" key="1">
    <source>
        <dbReference type="EMBL" id="GBP36864.1"/>
    </source>
</evidence>
<gene>
    <name evidence="1" type="ORF">EVAR_96111_1</name>
</gene>
<evidence type="ECO:0000313" key="2">
    <source>
        <dbReference type="Proteomes" id="UP000299102"/>
    </source>
</evidence>
<reference evidence="1 2" key="1">
    <citation type="journal article" date="2019" name="Commun. Biol.">
        <title>The bagworm genome reveals a unique fibroin gene that provides high tensile strength.</title>
        <authorList>
            <person name="Kono N."/>
            <person name="Nakamura H."/>
            <person name="Ohtoshi R."/>
            <person name="Tomita M."/>
            <person name="Numata K."/>
            <person name="Arakawa K."/>
        </authorList>
    </citation>
    <scope>NUCLEOTIDE SEQUENCE [LARGE SCALE GENOMIC DNA]</scope>
</reference>
<keyword evidence="2" id="KW-1185">Reference proteome</keyword>
<organism evidence="1 2">
    <name type="scientific">Eumeta variegata</name>
    <name type="common">Bagworm moth</name>
    <name type="synonym">Eumeta japonica</name>
    <dbReference type="NCBI Taxonomy" id="151549"/>
    <lineage>
        <taxon>Eukaryota</taxon>
        <taxon>Metazoa</taxon>
        <taxon>Ecdysozoa</taxon>
        <taxon>Arthropoda</taxon>
        <taxon>Hexapoda</taxon>
        <taxon>Insecta</taxon>
        <taxon>Pterygota</taxon>
        <taxon>Neoptera</taxon>
        <taxon>Endopterygota</taxon>
        <taxon>Lepidoptera</taxon>
        <taxon>Glossata</taxon>
        <taxon>Ditrysia</taxon>
        <taxon>Tineoidea</taxon>
        <taxon>Psychidae</taxon>
        <taxon>Oiketicinae</taxon>
        <taxon>Eumeta</taxon>
    </lineage>
</organism>
<protein>
    <submittedName>
        <fullName evidence="1">Uncharacterized protein</fullName>
    </submittedName>
</protein>
<dbReference type="PROSITE" id="PS51257">
    <property type="entry name" value="PROKAR_LIPOPROTEIN"/>
    <property type="match status" value="1"/>
</dbReference>
<sequence length="136" mass="15109">MIEREKLKNEAVNSLNLHGPSLIGGCRPGAGRTASGGASEKGALGGNIKLWHIKKGPFFEHPKPTSFHEKIDGCERCKRDGQKSYYVGIYSLCLRLPGNSLLKESPALDLTPIGREIMHTARRADVDRRRHRPIRL</sequence>
<dbReference type="EMBL" id="BGZK01000324">
    <property type="protein sequence ID" value="GBP36864.1"/>
    <property type="molecule type" value="Genomic_DNA"/>
</dbReference>